<name>A0A0F5JQC7_9BACT</name>
<proteinExistence type="predicted"/>
<evidence type="ECO:0000313" key="1">
    <source>
        <dbReference type="EMBL" id="KKB59924.1"/>
    </source>
</evidence>
<organism evidence="1 2">
    <name type="scientific">Parabacteroides goldsteinii DSM 19448 = WAL 12034</name>
    <dbReference type="NCBI Taxonomy" id="927665"/>
    <lineage>
        <taxon>Bacteria</taxon>
        <taxon>Pseudomonadati</taxon>
        <taxon>Bacteroidota</taxon>
        <taxon>Bacteroidia</taxon>
        <taxon>Bacteroidales</taxon>
        <taxon>Tannerellaceae</taxon>
        <taxon>Parabacteroides</taxon>
    </lineage>
</organism>
<dbReference type="STRING" id="927665.HMPREF1535_00196"/>
<gene>
    <name evidence="1" type="ORF">HMPREF1535_00196</name>
</gene>
<dbReference type="HOGENOM" id="CLU_2684490_0_0_10"/>
<accession>A0A0F5JQC7</accession>
<dbReference type="PATRIC" id="fig|927665.4.peg.197"/>
<comment type="caution">
    <text evidence="1">The sequence shown here is derived from an EMBL/GenBank/DDBJ whole genome shotgun (WGS) entry which is preliminary data.</text>
</comment>
<dbReference type="EMBL" id="AQHV01000001">
    <property type="protein sequence ID" value="KKB59924.1"/>
    <property type="molecule type" value="Genomic_DNA"/>
</dbReference>
<reference evidence="1 2" key="1">
    <citation type="submission" date="2013-04" db="EMBL/GenBank/DDBJ databases">
        <title>The Genome Sequence of Parabacteroides goldsteinii DSM 19448.</title>
        <authorList>
            <consortium name="The Broad Institute Genomics Platform"/>
            <person name="Earl A."/>
            <person name="Ward D."/>
            <person name="Feldgarden M."/>
            <person name="Gevers D."/>
            <person name="Martens E."/>
            <person name="Sakamoto M."/>
            <person name="Benno Y."/>
            <person name="Song Y."/>
            <person name="Liu C."/>
            <person name="Lee J."/>
            <person name="Bolanos M."/>
            <person name="Vaisanen M.L."/>
            <person name="Finegold S.M."/>
            <person name="Walker B."/>
            <person name="Young S."/>
            <person name="Zeng Q."/>
            <person name="Gargeya S."/>
            <person name="Fitzgerald M."/>
            <person name="Haas B."/>
            <person name="Abouelleil A."/>
            <person name="Allen A.W."/>
            <person name="Alvarado L."/>
            <person name="Arachchi H.M."/>
            <person name="Berlin A.M."/>
            <person name="Chapman S.B."/>
            <person name="Gainer-Dewar J."/>
            <person name="Goldberg J."/>
            <person name="Griggs A."/>
            <person name="Gujja S."/>
            <person name="Hansen M."/>
            <person name="Howarth C."/>
            <person name="Imamovic A."/>
            <person name="Ireland A."/>
            <person name="Larimer J."/>
            <person name="McCowan C."/>
            <person name="Murphy C."/>
            <person name="Pearson M."/>
            <person name="Poon T.W."/>
            <person name="Priest M."/>
            <person name="Roberts A."/>
            <person name="Saif S."/>
            <person name="Shea T."/>
            <person name="Sisk P."/>
            <person name="Sykes S."/>
            <person name="Wortman J."/>
            <person name="Nusbaum C."/>
            <person name="Birren B."/>
        </authorList>
    </citation>
    <scope>NUCLEOTIDE SEQUENCE [LARGE SCALE GENOMIC DNA]</scope>
    <source>
        <strain evidence="1 2">DSM 19448</strain>
    </source>
</reference>
<sequence>MEKTIQYVFVNSPYESDSIEEPYSLSDYFAYTKSDVVIHRNGNSYKLTSNEIIMGEIDENEERHYVIQLTFSKQ</sequence>
<dbReference type="RefSeq" id="WP_129698245.1">
    <property type="nucleotide sequence ID" value="NZ_KQ033912.1"/>
</dbReference>
<protein>
    <submittedName>
        <fullName evidence="1">Uncharacterized protein</fullName>
    </submittedName>
</protein>
<dbReference type="Proteomes" id="UP000033047">
    <property type="component" value="Unassembled WGS sequence"/>
</dbReference>
<dbReference type="AlphaFoldDB" id="A0A0F5JQC7"/>
<evidence type="ECO:0000313" key="2">
    <source>
        <dbReference type="Proteomes" id="UP000033047"/>
    </source>
</evidence>